<keyword evidence="3" id="KW-0862">Zinc</keyword>
<evidence type="ECO:0000256" key="4">
    <source>
        <dbReference type="PROSITE-ProRule" id="PRU00134"/>
    </source>
</evidence>
<dbReference type="Pfam" id="PF01753">
    <property type="entry name" value="zf-MYND"/>
    <property type="match status" value="1"/>
</dbReference>
<keyword evidence="1" id="KW-0479">Metal-binding</keyword>
<dbReference type="PROSITE" id="PS50865">
    <property type="entry name" value="ZF_MYND_2"/>
    <property type="match status" value="1"/>
</dbReference>
<evidence type="ECO:0000259" key="5">
    <source>
        <dbReference type="PROSITE" id="PS50865"/>
    </source>
</evidence>
<sequence length="581" mass="65380">MNGNYSMYSPRQLAMFSIHRWQLLSHIIVPFPGGNNPEPSGTLVLSQQQSAGITEAKLLRHSPTAFLVYRQPKKSPRRMSDGMARNFEPSPDLQQLSESTFDIDEIRILQRENHASRFLEFLSSIYSSKPTIAREAFDPSATKRARDLPTLSGKIPSYSPIFQEIVKGHTEPTRTIWDQWRPACDACGRSESSLKKRQLLTCAGCLLTKYCSKECQKQDWSGHKNRCHLFEADRKLSTVFAKSLGPGTINDPALSLADKVIQWNFLNLNNHILVACAALKNDTQLATKMNVGIFLKFVDERVRTGSKYDNRTFIIERVNLLNRKSSDELAARINWTKGNAHIRPAPTDGDHCKILVGFCDLPNGQHSDTQLWILPVDHRVADIILPPNFDLHRYITHVNRGVTHFHASFWPLSRDISDPALDAAEQPPAYIAYARQHHMMLSGLKGQGVIGIPRTGTSVFAPRGETDTDGPAASKKQLIDPTRMVRKITSTLDALDALQGQLITRALDVFAHLQFGHRSKTSGKGSDISPQFRRRSLQSPVIHHGSAEKNVDKYLVLGVRERDLKMLIDPTKRRHALKSRK</sequence>
<dbReference type="GO" id="GO:0008270">
    <property type="term" value="F:zinc ion binding"/>
    <property type="evidence" value="ECO:0007669"/>
    <property type="project" value="UniProtKB-KW"/>
</dbReference>
<proteinExistence type="predicted"/>
<dbReference type="SUPFAM" id="SSF144232">
    <property type="entry name" value="HIT/MYND zinc finger-like"/>
    <property type="match status" value="1"/>
</dbReference>
<accession>A0AAD7CSL4</accession>
<keyword evidence="7" id="KW-1185">Reference proteome</keyword>
<feature type="domain" description="MYND-type" evidence="5">
    <location>
        <begin position="184"/>
        <end position="227"/>
    </location>
</feature>
<keyword evidence="2 4" id="KW-0863">Zinc-finger</keyword>
<reference evidence="6" key="1">
    <citation type="submission" date="2023-03" db="EMBL/GenBank/DDBJ databases">
        <title>Massive genome expansion in bonnet fungi (Mycena s.s.) driven by repeated elements and novel gene families across ecological guilds.</title>
        <authorList>
            <consortium name="Lawrence Berkeley National Laboratory"/>
            <person name="Harder C.B."/>
            <person name="Miyauchi S."/>
            <person name="Viragh M."/>
            <person name="Kuo A."/>
            <person name="Thoen E."/>
            <person name="Andreopoulos B."/>
            <person name="Lu D."/>
            <person name="Skrede I."/>
            <person name="Drula E."/>
            <person name="Henrissat B."/>
            <person name="Morin E."/>
            <person name="Kohler A."/>
            <person name="Barry K."/>
            <person name="LaButti K."/>
            <person name="Morin E."/>
            <person name="Salamov A."/>
            <person name="Lipzen A."/>
            <person name="Mereny Z."/>
            <person name="Hegedus B."/>
            <person name="Baldrian P."/>
            <person name="Stursova M."/>
            <person name="Weitz H."/>
            <person name="Taylor A."/>
            <person name="Grigoriev I.V."/>
            <person name="Nagy L.G."/>
            <person name="Martin F."/>
            <person name="Kauserud H."/>
        </authorList>
    </citation>
    <scope>NUCLEOTIDE SEQUENCE</scope>
    <source>
        <strain evidence="6">CBHHK067</strain>
    </source>
</reference>
<evidence type="ECO:0000256" key="2">
    <source>
        <dbReference type="ARBA" id="ARBA00022771"/>
    </source>
</evidence>
<gene>
    <name evidence="6" type="ORF">B0H17DRAFT_1144592</name>
</gene>
<dbReference type="AlphaFoldDB" id="A0AAD7CSL4"/>
<dbReference type="InterPro" id="IPR002893">
    <property type="entry name" value="Znf_MYND"/>
</dbReference>
<dbReference type="EMBL" id="JARKIE010000248">
    <property type="protein sequence ID" value="KAJ7661714.1"/>
    <property type="molecule type" value="Genomic_DNA"/>
</dbReference>
<dbReference type="Gene3D" id="6.10.140.2220">
    <property type="match status" value="1"/>
</dbReference>
<comment type="caution">
    <text evidence="6">The sequence shown here is derived from an EMBL/GenBank/DDBJ whole genome shotgun (WGS) entry which is preliminary data.</text>
</comment>
<dbReference type="PROSITE" id="PS01360">
    <property type="entry name" value="ZF_MYND_1"/>
    <property type="match status" value="1"/>
</dbReference>
<evidence type="ECO:0000256" key="1">
    <source>
        <dbReference type="ARBA" id="ARBA00022723"/>
    </source>
</evidence>
<dbReference type="Proteomes" id="UP001221757">
    <property type="component" value="Unassembled WGS sequence"/>
</dbReference>
<evidence type="ECO:0000313" key="7">
    <source>
        <dbReference type="Proteomes" id="UP001221757"/>
    </source>
</evidence>
<evidence type="ECO:0000256" key="3">
    <source>
        <dbReference type="ARBA" id="ARBA00022833"/>
    </source>
</evidence>
<protein>
    <recommendedName>
        <fullName evidence="5">MYND-type domain-containing protein</fullName>
    </recommendedName>
</protein>
<evidence type="ECO:0000313" key="6">
    <source>
        <dbReference type="EMBL" id="KAJ7661714.1"/>
    </source>
</evidence>
<organism evidence="6 7">
    <name type="scientific">Mycena rosella</name>
    <name type="common">Pink bonnet</name>
    <name type="synonym">Agaricus rosellus</name>
    <dbReference type="NCBI Taxonomy" id="1033263"/>
    <lineage>
        <taxon>Eukaryota</taxon>
        <taxon>Fungi</taxon>
        <taxon>Dikarya</taxon>
        <taxon>Basidiomycota</taxon>
        <taxon>Agaricomycotina</taxon>
        <taxon>Agaricomycetes</taxon>
        <taxon>Agaricomycetidae</taxon>
        <taxon>Agaricales</taxon>
        <taxon>Marasmiineae</taxon>
        <taxon>Mycenaceae</taxon>
        <taxon>Mycena</taxon>
    </lineage>
</organism>
<name>A0AAD7CSL4_MYCRO</name>